<dbReference type="Proteomes" id="UP000253501">
    <property type="component" value="Unassembled WGS sequence"/>
</dbReference>
<gene>
    <name evidence="1" type="ORF">DDK22_36765</name>
</gene>
<dbReference type="EMBL" id="QDHA01000148">
    <property type="protein sequence ID" value="RCJ03524.1"/>
    <property type="molecule type" value="Genomic_DNA"/>
</dbReference>
<accession>A0A367P7I3</accession>
<name>A0A367P7I3_CUPNE</name>
<comment type="caution">
    <text evidence="1">The sequence shown here is derived from an EMBL/GenBank/DDBJ whole genome shotgun (WGS) entry which is preliminary data.</text>
</comment>
<sequence>MVADASCRAVAYRFDFVMHRCTIAEQASRVCMRRQKRGTSRPVREQIAADEQGCITFGDTIPDMELLHRII</sequence>
<organism evidence="1 2">
    <name type="scientific">Cupriavidus necator</name>
    <name type="common">Alcaligenes eutrophus</name>
    <name type="synonym">Ralstonia eutropha</name>
    <dbReference type="NCBI Taxonomy" id="106590"/>
    <lineage>
        <taxon>Bacteria</taxon>
        <taxon>Pseudomonadati</taxon>
        <taxon>Pseudomonadota</taxon>
        <taxon>Betaproteobacteria</taxon>
        <taxon>Burkholderiales</taxon>
        <taxon>Burkholderiaceae</taxon>
        <taxon>Cupriavidus</taxon>
    </lineage>
</organism>
<protein>
    <submittedName>
        <fullName evidence="1">Uncharacterized protein</fullName>
    </submittedName>
</protein>
<dbReference type="AlphaFoldDB" id="A0A367P7I3"/>
<evidence type="ECO:0000313" key="1">
    <source>
        <dbReference type="EMBL" id="RCJ03524.1"/>
    </source>
</evidence>
<proteinExistence type="predicted"/>
<reference evidence="1 2" key="1">
    <citation type="submission" date="2018-04" db="EMBL/GenBank/DDBJ databases">
        <title>Cupriavidus necator CR12 genome sequencing and assembly.</title>
        <authorList>
            <person name="Ben Fekih I."/>
            <person name="Mazhar H.S."/>
            <person name="Bello S.K."/>
            <person name="Rensing C."/>
        </authorList>
    </citation>
    <scope>NUCLEOTIDE SEQUENCE [LARGE SCALE GENOMIC DNA]</scope>
    <source>
        <strain evidence="1 2">CR12</strain>
    </source>
</reference>
<evidence type="ECO:0000313" key="2">
    <source>
        <dbReference type="Proteomes" id="UP000253501"/>
    </source>
</evidence>